<evidence type="ECO:0000259" key="6">
    <source>
        <dbReference type="SMART" id="SM01217"/>
    </source>
</evidence>
<comment type="similarity">
    <text evidence="1 4">Belongs to the glycosyl hydrolase 3 family.</text>
</comment>
<evidence type="ECO:0000256" key="1">
    <source>
        <dbReference type="ARBA" id="ARBA00005336"/>
    </source>
</evidence>
<dbReference type="GO" id="GO:0005975">
    <property type="term" value="P:carbohydrate metabolic process"/>
    <property type="evidence" value="ECO:0007669"/>
    <property type="project" value="InterPro"/>
</dbReference>
<feature type="transmembrane region" description="Helical" evidence="5">
    <location>
        <begin position="929"/>
        <end position="949"/>
    </location>
</feature>
<evidence type="ECO:0000256" key="3">
    <source>
        <dbReference type="ARBA" id="ARBA00023277"/>
    </source>
</evidence>
<dbReference type="Pfam" id="PF01915">
    <property type="entry name" value="Glyco_hydro_3_C"/>
    <property type="match status" value="1"/>
</dbReference>
<evidence type="ECO:0000256" key="5">
    <source>
        <dbReference type="SAM" id="Phobius"/>
    </source>
</evidence>
<dbReference type="EMBL" id="LNKI01000001">
    <property type="protein sequence ID" value="OSH00947.1"/>
    <property type="molecule type" value="Genomic_DNA"/>
</dbReference>
<keyword evidence="5" id="KW-1133">Transmembrane helix</keyword>
<dbReference type="Proteomes" id="UP000193208">
    <property type="component" value="Unassembled WGS sequence"/>
</dbReference>
<dbReference type="Pfam" id="PF14310">
    <property type="entry name" value="Fn3-like"/>
    <property type="match status" value="1"/>
</dbReference>
<name>A0A1X3A2F4_BIFAD</name>
<dbReference type="SMART" id="SM01217">
    <property type="entry name" value="Fn3_like"/>
    <property type="match status" value="1"/>
</dbReference>
<keyword evidence="2 4" id="KW-0378">Hydrolase</keyword>
<feature type="transmembrane region" description="Helical" evidence="5">
    <location>
        <begin position="57"/>
        <end position="79"/>
    </location>
</feature>
<sequence>MLQINMADVMNVIGSLTPYLIAIGVLFALALIITFAVNKKTVKEVATRKIVHSESWLVALVGIVVAVSMMLTGPLSTLLNNATTTKYMLSDTTVSKANELAKDVQSEAVTLLKNDDSNLPLSGKKVNVFGWGSTNPVYGGTGSGSMSKQYKTVSLLDGMKQAGLKTNTELSKLYTDYRKDRPEVGMFAQDWTLPEVPAKQYSDKLVSDAKDFSDEAVVVLTRVGGEGADLPTDMKAKGITYKNNSKDYDDFQKGESFLQLSKTERDMIDLVTSNFKKVTLVYNGANTFQFDFLNDYPQIQSVVWCPPAGQTGFSALGDVLAGDTNPSGKTSDTFLKDLTKSVSYNNFGKFEYTNMADKAAKYKGFTGDDVTAIPGFVNYSEGIYVGYKFYETASDEGLINYDDTVAFPFGYGLSYTSFDQKLDSVKYKGGKVTVTATVTNTGDKAGKDVVEVYYNPPYTDGGIEKASKNLAGFEKTKELQPGESQKVTVKFDDDDMASYDYKGAKAYVLEKGDYDISIQSDSHHVIDHKAITVKDTVTYDSDSNTHNGDKTVATNQFDDVAGDVTYLSRADHFANYKEATAAPTNFKMSDKAKETFYNNSNYDPKKFDKDSDKMPTTGAKNGLKLSDMYGKDYDDADWDKLLDQLTFDDMDNLIANGGYGTQAVKSVGKIQLTDADGPASLNNNFTGVGSIGFPASTAFACTWNKDLAKQFGEMIGDMAHDMHVAGWYAPAMNIHRNAFSGRTFEYFSEDSLLSGVMASSEISGAKSKGVYSFMKHFALNDQETKRTEMLCTWTNEQAMREIYLKPFEMSVKEGGAQAVMSSFNYIGYTYAGASSNLLQTVLRGEWGFKGFILTDYFGGYGYQNADQEVRAGNDSMLATTKITNHITDKSATSVKAMRQAAHNILYTAANSWQYANGEPKVATPIWKTAMYVAWGVTAVLVIGLEIVAIKRYLNRKKAVATVESAAEPVAAGPANAE</sequence>
<keyword evidence="5" id="KW-0472">Membrane</keyword>
<dbReference type="Pfam" id="PF00933">
    <property type="entry name" value="Glyco_hydro_3"/>
    <property type="match status" value="1"/>
</dbReference>
<evidence type="ECO:0000256" key="4">
    <source>
        <dbReference type="RuleBase" id="RU361161"/>
    </source>
</evidence>
<dbReference type="AlphaFoldDB" id="A0A1X3A2F4"/>
<dbReference type="InterPro" id="IPR017853">
    <property type="entry name" value="GH"/>
</dbReference>
<dbReference type="Gene3D" id="3.20.20.300">
    <property type="entry name" value="Glycoside hydrolase, family 3, N-terminal domain"/>
    <property type="match status" value="1"/>
</dbReference>
<reference evidence="7 8" key="1">
    <citation type="journal article" date="2016" name="Sci. Rep.">
        <title>Evaluation of genetic diversity among strains of the human gut commensal Bifidobacterium adolescentis.</title>
        <authorList>
            <person name="Duranti S."/>
            <person name="Milani C."/>
            <person name="Lugli G.A."/>
            <person name="Mancabelli L."/>
            <person name="Turroni F."/>
            <person name="Ferrario C."/>
            <person name="Mangifesta M."/>
            <person name="Viappiani A."/>
            <person name="Sanchez B."/>
            <person name="Margolles A."/>
            <person name="van Sinderen D."/>
            <person name="Ventura M."/>
        </authorList>
    </citation>
    <scope>NUCLEOTIDE SEQUENCE [LARGE SCALE GENOMIC DNA]</scope>
    <source>
        <strain evidence="7 8">AL46-7</strain>
    </source>
</reference>
<dbReference type="PRINTS" id="PR00133">
    <property type="entry name" value="GLHYDRLASE3"/>
</dbReference>
<gene>
    <name evidence="7" type="ORF">AL0467_0002</name>
</gene>
<evidence type="ECO:0000313" key="8">
    <source>
        <dbReference type="Proteomes" id="UP000193208"/>
    </source>
</evidence>
<dbReference type="InterPro" id="IPR036881">
    <property type="entry name" value="Glyco_hydro_3_C_sf"/>
</dbReference>
<dbReference type="Gene3D" id="3.40.50.1700">
    <property type="entry name" value="Glycoside hydrolase family 3 C-terminal domain"/>
    <property type="match status" value="1"/>
</dbReference>
<protein>
    <submittedName>
        <fullName evidence="7">Glycosyl hydrolase</fullName>
    </submittedName>
</protein>
<proteinExistence type="inferred from homology"/>
<feature type="domain" description="Fibronectin type III-like" evidence="6">
    <location>
        <begin position="448"/>
        <end position="522"/>
    </location>
</feature>
<comment type="caution">
    <text evidence="7">The sequence shown here is derived from an EMBL/GenBank/DDBJ whole genome shotgun (WGS) entry which is preliminary data.</text>
</comment>
<evidence type="ECO:0000256" key="2">
    <source>
        <dbReference type="ARBA" id="ARBA00022801"/>
    </source>
</evidence>
<dbReference type="SUPFAM" id="SSF51445">
    <property type="entry name" value="(Trans)glycosidases"/>
    <property type="match status" value="1"/>
</dbReference>
<dbReference type="PANTHER" id="PTHR42715">
    <property type="entry name" value="BETA-GLUCOSIDASE"/>
    <property type="match status" value="1"/>
</dbReference>
<dbReference type="GO" id="GO:0004553">
    <property type="term" value="F:hydrolase activity, hydrolyzing O-glycosyl compounds"/>
    <property type="evidence" value="ECO:0007669"/>
    <property type="project" value="InterPro"/>
</dbReference>
<organism evidence="7 8">
    <name type="scientific">Bifidobacterium adolescentis</name>
    <dbReference type="NCBI Taxonomy" id="1680"/>
    <lineage>
        <taxon>Bacteria</taxon>
        <taxon>Bacillati</taxon>
        <taxon>Actinomycetota</taxon>
        <taxon>Actinomycetes</taxon>
        <taxon>Bifidobacteriales</taxon>
        <taxon>Bifidobacteriaceae</taxon>
        <taxon>Bifidobacterium</taxon>
    </lineage>
</organism>
<dbReference type="Gene3D" id="2.60.40.10">
    <property type="entry name" value="Immunoglobulins"/>
    <property type="match status" value="1"/>
</dbReference>
<evidence type="ECO:0000313" key="7">
    <source>
        <dbReference type="EMBL" id="OSH00947.1"/>
    </source>
</evidence>
<feature type="transmembrane region" description="Helical" evidence="5">
    <location>
        <begin position="16"/>
        <end position="37"/>
    </location>
</feature>
<dbReference type="RefSeq" id="WP_085381561.1">
    <property type="nucleotide sequence ID" value="NZ_LNKI01000001.1"/>
</dbReference>
<keyword evidence="3" id="KW-0119">Carbohydrate metabolism</keyword>
<dbReference type="PANTHER" id="PTHR42715:SF10">
    <property type="entry name" value="BETA-GLUCOSIDASE"/>
    <property type="match status" value="1"/>
</dbReference>
<dbReference type="InterPro" id="IPR019800">
    <property type="entry name" value="Glyco_hydro_3_AS"/>
</dbReference>
<dbReference type="InterPro" id="IPR050288">
    <property type="entry name" value="Cellulose_deg_GH3"/>
</dbReference>
<dbReference type="InterPro" id="IPR036962">
    <property type="entry name" value="Glyco_hydro_3_N_sf"/>
</dbReference>
<dbReference type="PROSITE" id="PS00775">
    <property type="entry name" value="GLYCOSYL_HYDROL_F3"/>
    <property type="match status" value="1"/>
</dbReference>
<keyword evidence="5" id="KW-0812">Transmembrane</keyword>
<dbReference type="SUPFAM" id="SSF52279">
    <property type="entry name" value="Beta-D-glucan exohydrolase, C-terminal domain"/>
    <property type="match status" value="1"/>
</dbReference>
<dbReference type="InterPro" id="IPR026891">
    <property type="entry name" value="Fn3-like"/>
</dbReference>
<dbReference type="InterPro" id="IPR001764">
    <property type="entry name" value="Glyco_hydro_3_N"/>
</dbReference>
<keyword evidence="4" id="KW-0326">Glycosidase</keyword>
<dbReference type="InterPro" id="IPR013783">
    <property type="entry name" value="Ig-like_fold"/>
</dbReference>
<dbReference type="InterPro" id="IPR002772">
    <property type="entry name" value="Glyco_hydro_3_C"/>
</dbReference>
<accession>A0A1X3A2F4</accession>